<evidence type="ECO:0000256" key="4">
    <source>
        <dbReference type="ARBA" id="ARBA00023136"/>
    </source>
</evidence>
<dbReference type="Gene3D" id="1.20.1600.10">
    <property type="entry name" value="Outer membrane efflux proteins (OEP)"/>
    <property type="match status" value="1"/>
</dbReference>
<keyword evidence="6" id="KW-1133">Transmembrane helix</keyword>
<dbReference type="EMBL" id="JAUTBA010000001">
    <property type="protein sequence ID" value="MDQ1149830.1"/>
    <property type="molecule type" value="Genomic_DNA"/>
</dbReference>
<accession>A0ABU0U4H1</accession>
<keyword evidence="5" id="KW-0998">Cell outer membrane</keyword>
<dbReference type="PANTHER" id="PTHR30026">
    <property type="entry name" value="OUTER MEMBRANE PROTEIN TOLC"/>
    <property type="match status" value="1"/>
</dbReference>
<name>A0ABU0U4H1_9SPHI</name>
<dbReference type="Proteomes" id="UP001244640">
    <property type="component" value="Unassembled WGS sequence"/>
</dbReference>
<reference evidence="7 8" key="1">
    <citation type="submission" date="2023-07" db="EMBL/GenBank/DDBJ databases">
        <title>Functional and genomic diversity of the sorghum phyllosphere microbiome.</title>
        <authorList>
            <person name="Shade A."/>
        </authorList>
    </citation>
    <scope>NUCLEOTIDE SEQUENCE [LARGE SCALE GENOMIC DNA]</scope>
    <source>
        <strain evidence="7 8">SORGH_AS_0892</strain>
    </source>
</reference>
<comment type="caution">
    <text evidence="7">The sequence shown here is derived from an EMBL/GenBank/DDBJ whole genome shotgun (WGS) entry which is preliminary data.</text>
</comment>
<keyword evidence="4 6" id="KW-0472">Membrane</keyword>
<feature type="transmembrane region" description="Helical" evidence="6">
    <location>
        <begin position="21"/>
        <end position="40"/>
    </location>
</feature>
<proteinExistence type="predicted"/>
<dbReference type="PANTHER" id="PTHR30026:SF20">
    <property type="entry name" value="OUTER MEMBRANE PROTEIN TOLC"/>
    <property type="match status" value="1"/>
</dbReference>
<sequence>MDFRRVWSVNLRIVEKSDYTMSKLNLIFIVLYVFLCHVLPAQEKVNTASKTFTLGDMEELLMANHPIVKQVNLLSETAKAQVMQGLGKFDPTINASFKNKHFGNKEYYNEWNSELKIPLWLAGADLKIAYDRNVGDYANPQSRTNNAGLSAVGLSIPLGQGLIIDSRRNTLQQAKAMVRYLEGEKIKQINSIWFQAVSDYWNWYFAYQQYQFLLEGVKLADQRFKAISEQTILGDKPAIDSIEASVVVKERWIELSKYEAELKNARIMLSNHLWNDQQFPVELPDYAAPHKAAGEILLPDNKVIHALLDSAKIAHPELIKLASKNQQLEIEERYRKEMLKPKFTVSGTLISSRRSFNDFIPPQYDFNWQNYKLGFEFAFPLFIRSERGKLKEVRIKLDQLHYEQAVTERNIYNDVIRKYNELLAYSTQFELHALNVTNQERLLKGELNKFELGESTLFVVNSRESKLIEMRIKQEKLFTDFRKALAELYYKAGTKF</sequence>
<gene>
    <name evidence="7" type="ORF">QE382_001814</name>
</gene>
<evidence type="ECO:0000313" key="8">
    <source>
        <dbReference type="Proteomes" id="UP001244640"/>
    </source>
</evidence>
<evidence type="ECO:0000256" key="6">
    <source>
        <dbReference type="SAM" id="Phobius"/>
    </source>
</evidence>
<organism evidence="7 8">
    <name type="scientific">Sphingobacterium zeae</name>
    <dbReference type="NCBI Taxonomy" id="1776859"/>
    <lineage>
        <taxon>Bacteria</taxon>
        <taxon>Pseudomonadati</taxon>
        <taxon>Bacteroidota</taxon>
        <taxon>Sphingobacteriia</taxon>
        <taxon>Sphingobacteriales</taxon>
        <taxon>Sphingobacteriaceae</taxon>
        <taxon>Sphingobacterium</taxon>
    </lineage>
</organism>
<dbReference type="SUPFAM" id="SSF56954">
    <property type="entry name" value="Outer membrane efflux proteins (OEP)"/>
    <property type="match status" value="1"/>
</dbReference>
<evidence type="ECO:0000256" key="5">
    <source>
        <dbReference type="ARBA" id="ARBA00023237"/>
    </source>
</evidence>
<evidence type="ECO:0000313" key="7">
    <source>
        <dbReference type="EMBL" id="MDQ1149830.1"/>
    </source>
</evidence>
<evidence type="ECO:0000256" key="3">
    <source>
        <dbReference type="ARBA" id="ARBA00022692"/>
    </source>
</evidence>
<keyword evidence="8" id="KW-1185">Reference proteome</keyword>
<dbReference type="InterPro" id="IPR051906">
    <property type="entry name" value="TolC-like"/>
</dbReference>
<protein>
    <submittedName>
        <fullName evidence="7">Outer membrane protein TolC</fullName>
    </submittedName>
</protein>
<evidence type="ECO:0000256" key="1">
    <source>
        <dbReference type="ARBA" id="ARBA00004442"/>
    </source>
</evidence>
<keyword evidence="2" id="KW-1134">Transmembrane beta strand</keyword>
<evidence type="ECO:0000256" key="2">
    <source>
        <dbReference type="ARBA" id="ARBA00022452"/>
    </source>
</evidence>
<comment type="subcellular location">
    <subcellularLocation>
        <location evidence="1">Cell outer membrane</location>
    </subcellularLocation>
</comment>
<keyword evidence="3 6" id="KW-0812">Transmembrane</keyword>